<evidence type="ECO:0000313" key="1">
    <source>
        <dbReference type="EMBL" id="KAJ5274969.1"/>
    </source>
</evidence>
<evidence type="ECO:0000313" key="2">
    <source>
        <dbReference type="Proteomes" id="UP001220256"/>
    </source>
</evidence>
<comment type="caution">
    <text evidence="1">The sequence shown here is derived from an EMBL/GenBank/DDBJ whole genome shotgun (WGS) entry which is preliminary data.</text>
</comment>
<gene>
    <name evidence="1" type="ORF">N7505_003514</name>
</gene>
<organism evidence="1 2">
    <name type="scientific">Penicillium chrysogenum</name>
    <name type="common">Penicillium notatum</name>
    <dbReference type="NCBI Taxonomy" id="5076"/>
    <lineage>
        <taxon>Eukaryota</taxon>
        <taxon>Fungi</taxon>
        <taxon>Dikarya</taxon>
        <taxon>Ascomycota</taxon>
        <taxon>Pezizomycotina</taxon>
        <taxon>Eurotiomycetes</taxon>
        <taxon>Eurotiomycetidae</taxon>
        <taxon>Eurotiales</taxon>
        <taxon>Aspergillaceae</taxon>
        <taxon>Penicillium</taxon>
        <taxon>Penicillium chrysogenum species complex</taxon>
    </lineage>
</organism>
<keyword evidence="2" id="KW-1185">Reference proteome</keyword>
<protein>
    <submittedName>
        <fullName evidence="1">Uncharacterized protein</fullName>
    </submittedName>
</protein>
<accession>A0ABQ8WRJ3</accession>
<reference evidence="1 2" key="1">
    <citation type="journal article" date="2023" name="IMA Fungus">
        <title>Comparative genomic study of the Penicillium genus elucidates a diverse pangenome and 15 lateral gene transfer events.</title>
        <authorList>
            <person name="Petersen C."/>
            <person name="Sorensen T."/>
            <person name="Nielsen M.R."/>
            <person name="Sondergaard T.E."/>
            <person name="Sorensen J.L."/>
            <person name="Fitzpatrick D.A."/>
            <person name="Frisvad J.C."/>
            <person name="Nielsen K.L."/>
        </authorList>
    </citation>
    <scope>NUCLEOTIDE SEQUENCE [LARGE SCALE GENOMIC DNA]</scope>
    <source>
        <strain evidence="1 2">IBT 3361</strain>
    </source>
</reference>
<sequence>MFSLFRRSSIKAGQDMAPGSAISSNSPRVALSVLVVVGVESGLWSDNFSALASYSWSSSGSRGPREHQVEPNSVTTVVKGGRRSNNISSSITGSYGTGHSRASSRIIAAGRTTIVTVTIVYGPPSLEILS</sequence>
<dbReference type="Proteomes" id="UP001220256">
    <property type="component" value="Unassembled WGS sequence"/>
</dbReference>
<name>A0ABQ8WRJ3_PENCH</name>
<proteinExistence type="predicted"/>
<dbReference type="EMBL" id="JAPVEB010000002">
    <property type="protein sequence ID" value="KAJ5274969.1"/>
    <property type="molecule type" value="Genomic_DNA"/>
</dbReference>